<keyword evidence="2" id="KW-0408">Iron</keyword>
<dbReference type="Pfam" id="PF04432">
    <property type="entry name" value="FrhB_FdhB_C"/>
    <property type="match status" value="1"/>
</dbReference>
<dbReference type="GO" id="GO:0051536">
    <property type="term" value="F:iron-sulfur cluster binding"/>
    <property type="evidence" value="ECO:0007669"/>
    <property type="project" value="UniProtKB-KW"/>
</dbReference>
<dbReference type="InterPro" id="IPR007525">
    <property type="entry name" value="FrhB_FdhB_C"/>
</dbReference>
<sequence>MAQVYGSNELFEDVHQRELCIGCGACVDLCPYFKNYRGKTSRLFACTLTQGRCYAYCPKAEVDLNDLFQDRFQCDYEALPMGVHRSVVAARAGRRMTEGPFQGGGTVSALMAFALESGLVDVAALTDREGLVPHACLVTDAREVARHGGAKFMAAPTLAGVNQAVRQGYRRIGVVGTPCQMMALAQMRRNPLGKPEHNVPVGLAIGLFCNWALDTRQLIDLLAARLNVNTIRAMDIPPPPANVMVLETDQGTETISLSEIKPLIPHTCFICLDMTAELADVSVGMYEARSRWNTLIVRTEAGDALVADAVGAGYLETAAMPAEDVDHLSRASAAKKARSMRMLLQRQLLNSAEGQRAALRLPEAVVDRILPSKPTR</sequence>
<keyword evidence="1" id="KW-0479">Metal-binding</keyword>
<proteinExistence type="predicted"/>
<accession>A0AA41R3T3</accession>
<dbReference type="InterPro" id="IPR017896">
    <property type="entry name" value="4Fe4S_Fe-S-bd"/>
</dbReference>
<dbReference type="Gene3D" id="3.30.70.20">
    <property type="match status" value="1"/>
</dbReference>
<dbReference type="PROSITE" id="PS51379">
    <property type="entry name" value="4FE4S_FER_2"/>
    <property type="match status" value="1"/>
</dbReference>
<dbReference type="InterPro" id="IPR007516">
    <property type="entry name" value="Co_F420_Hydgase/DH_bsu_N"/>
</dbReference>
<reference evidence="5" key="1">
    <citation type="submission" date="2022-04" db="EMBL/GenBank/DDBJ databases">
        <title>Desulfatitalea alkaliphila sp. nov., a novel anaerobic sulfate-reducing bacterium isolated from terrestrial mud volcano, Taman Peninsula, Russia.</title>
        <authorList>
            <person name="Khomyakova M.A."/>
            <person name="Merkel A.Y."/>
            <person name="Slobodkin A.I."/>
        </authorList>
    </citation>
    <scope>NUCLEOTIDE SEQUENCE</scope>
    <source>
        <strain evidence="5">M08but</strain>
    </source>
</reference>
<evidence type="ECO:0000259" key="4">
    <source>
        <dbReference type="PROSITE" id="PS51379"/>
    </source>
</evidence>
<gene>
    <name evidence="5" type="ORF">MRX98_09595</name>
</gene>
<evidence type="ECO:0000256" key="3">
    <source>
        <dbReference type="ARBA" id="ARBA00023014"/>
    </source>
</evidence>
<dbReference type="PANTHER" id="PTHR31332:SF0">
    <property type="entry name" value="7-HYDROXYMETHYL CHLOROPHYLL A REDUCTASE, CHLOROPLASTIC"/>
    <property type="match status" value="1"/>
</dbReference>
<feature type="domain" description="4Fe-4S ferredoxin-type" evidence="4">
    <location>
        <begin position="11"/>
        <end position="41"/>
    </location>
</feature>
<dbReference type="EMBL" id="JALJRB010000008">
    <property type="protein sequence ID" value="MCJ8500823.1"/>
    <property type="molecule type" value="Genomic_DNA"/>
</dbReference>
<comment type="caution">
    <text evidence="5">The sequence shown here is derived from an EMBL/GenBank/DDBJ whole genome shotgun (WGS) entry which is preliminary data.</text>
</comment>
<protein>
    <submittedName>
        <fullName evidence="5">Coenzyme F420 hydrogenase/dehydrogenase, beta subunit C-terminal domain</fullName>
    </submittedName>
</protein>
<dbReference type="Pfam" id="PF04422">
    <property type="entry name" value="FrhB_FdhB_N"/>
    <property type="match status" value="1"/>
</dbReference>
<dbReference type="RefSeq" id="WP_246906401.1">
    <property type="nucleotide sequence ID" value="NZ_JALJRB010000008.1"/>
</dbReference>
<dbReference type="PROSITE" id="PS00198">
    <property type="entry name" value="4FE4S_FER_1"/>
    <property type="match status" value="1"/>
</dbReference>
<dbReference type="GO" id="GO:0046872">
    <property type="term" value="F:metal ion binding"/>
    <property type="evidence" value="ECO:0007669"/>
    <property type="project" value="UniProtKB-KW"/>
</dbReference>
<organism evidence="5 6">
    <name type="scientific">Desulfatitalea alkaliphila</name>
    <dbReference type="NCBI Taxonomy" id="2929485"/>
    <lineage>
        <taxon>Bacteria</taxon>
        <taxon>Pseudomonadati</taxon>
        <taxon>Thermodesulfobacteriota</taxon>
        <taxon>Desulfobacteria</taxon>
        <taxon>Desulfobacterales</taxon>
        <taxon>Desulfosarcinaceae</taxon>
        <taxon>Desulfatitalea</taxon>
    </lineage>
</organism>
<evidence type="ECO:0000256" key="2">
    <source>
        <dbReference type="ARBA" id="ARBA00023004"/>
    </source>
</evidence>
<evidence type="ECO:0000313" key="5">
    <source>
        <dbReference type="EMBL" id="MCJ8500823.1"/>
    </source>
</evidence>
<dbReference type="AlphaFoldDB" id="A0AA41R3T3"/>
<dbReference type="InterPro" id="IPR017900">
    <property type="entry name" value="4Fe4S_Fe_S_CS"/>
</dbReference>
<dbReference type="Proteomes" id="UP001165427">
    <property type="component" value="Unassembled WGS sequence"/>
</dbReference>
<keyword evidence="3" id="KW-0411">Iron-sulfur</keyword>
<dbReference type="PANTHER" id="PTHR31332">
    <property type="entry name" value="7-HYDROXYMETHYL CHLOROPHYLL A REDUCTASE, CHLOROPLASTIC"/>
    <property type="match status" value="1"/>
</dbReference>
<evidence type="ECO:0000256" key="1">
    <source>
        <dbReference type="ARBA" id="ARBA00022723"/>
    </source>
</evidence>
<dbReference type="Pfam" id="PF00037">
    <property type="entry name" value="Fer4"/>
    <property type="match status" value="1"/>
</dbReference>
<dbReference type="GO" id="GO:0052592">
    <property type="term" value="F:oxidoreductase activity, acting on CH or CH2 groups, with an iron-sulfur protein as acceptor"/>
    <property type="evidence" value="ECO:0007669"/>
    <property type="project" value="TreeGrafter"/>
</dbReference>
<evidence type="ECO:0000313" key="6">
    <source>
        <dbReference type="Proteomes" id="UP001165427"/>
    </source>
</evidence>
<name>A0AA41R3T3_9BACT</name>
<dbReference type="InterPro" id="IPR045220">
    <property type="entry name" value="FRHB/FDHB/HCAR-like"/>
</dbReference>
<dbReference type="SUPFAM" id="SSF46548">
    <property type="entry name" value="alpha-helical ferredoxin"/>
    <property type="match status" value="1"/>
</dbReference>
<keyword evidence="6" id="KW-1185">Reference proteome</keyword>